<dbReference type="InterPro" id="IPR001173">
    <property type="entry name" value="Glyco_trans_2-like"/>
</dbReference>
<comment type="subcellular location">
    <subcellularLocation>
        <location evidence="1">Membrane</location>
        <topology evidence="1">Multi-pass membrane protein</topology>
    </subcellularLocation>
</comment>
<evidence type="ECO:0000256" key="6">
    <source>
        <dbReference type="ARBA" id="ARBA00023136"/>
    </source>
</evidence>
<dbReference type="PANTHER" id="PTHR43867:SF2">
    <property type="entry name" value="CELLULOSE SYNTHASE CATALYTIC SUBUNIT A [UDP-FORMING]"/>
    <property type="match status" value="1"/>
</dbReference>
<evidence type="ECO:0000256" key="5">
    <source>
        <dbReference type="ARBA" id="ARBA00022989"/>
    </source>
</evidence>
<evidence type="ECO:0000256" key="1">
    <source>
        <dbReference type="ARBA" id="ARBA00004141"/>
    </source>
</evidence>
<proteinExistence type="predicted"/>
<feature type="transmembrane region" description="Helical" evidence="8">
    <location>
        <begin position="392"/>
        <end position="414"/>
    </location>
</feature>
<keyword evidence="5 8" id="KW-1133">Transmembrane helix</keyword>
<dbReference type="InterPro" id="IPR050321">
    <property type="entry name" value="Glycosyltr_2/OpgH_subfam"/>
</dbReference>
<organism evidence="10 11">
    <name type="scientific">Leucobacter iarius</name>
    <dbReference type="NCBI Taxonomy" id="333963"/>
    <lineage>
        <taxon>Bacteria</taxon>
        <taxon>Bacillati</taxon>
        <taxon>Actinomycetota</taxon>
        <taxon>Actinomycetes</taxon>
        <taxon>Micrococcales</taxon>
        <taxon>Microbacteriaceae</taxon>
        <taxon>Leucobacter</taxon>
    </lineage>
</organism>
<feature type="compositionally biased region" description="Gly residues" evidence="7">
    <location>
        <begin position="481"/>
        <end position="492"/>
    </location>
</feature>
<dbReference type="Pfam" id="PF13632">
    <property type="entry name" value="Glyco_trans_2_3"/>
    <property type="match status" value="1"/>
</dbReference>
<evidence type="ECO:0000256" key="8">
    <source>
        <dbReference type="SAM" id="Phobius"/>
    </source>
</evidence>
<gene>
    <name evidence="10" type="ORF">GCM10009768_14110</name>
</gene>
<dbReference type="EMBL" id="BAAAOB010000001">
    <property type="protein sequence ID" value="GAA1786419.1"/>
    <property type="molecule type" value="Genomic_DNA"/>
</dbReference>
<feature type="region of interest" description="Disordered" evidence="7">
    <location>
        <begin position="470"/>
        <end position="492"/>
    </location>
</feature>
<keyword evidence="11" id="KW-1185">Reference proteome</keyword>
<feature type="domain" description="Glycosyltransferase 2-like" evidence="9">
    <location>
        <begin position="188"/>
        <end position="404"/>
    </location>
</feature>
<evidence type="ECO:0000256" key="7">
    <source>
        <dbReference type="SAM" id="MobiDB-lite"/>
    </source>
</evidence>
<feature type="transmembrane region" description="Helical" evidence="8">
    <location>
        <begin position="361"/>
        <end position="386"/>
    </location>
</feature>
<dbReference type="Proteomes" id="UP001500851">
    <property type="component" value="Unassembled WGS sequence"/>
</dbReference>
<evidence type="ECO:0000256" key="4">
    <source>
        <dbReference type="ARBA" id="ARBA00022692"/>
    </source>
</evidence>
<feature type="transmembrane region" description="Helical" evidence="8">
    <location>
        <begin position="44"/>
        <end position="63"/>
    </location>
</feature>
<evidence type="ECO:0000259" key="9">
    <source>
        <dbReference type="Pfam" id="PF13632"/>
    </source>
</evidence>
<evidence type="ECO:0000256" key="2">
    <source>
        <dbReference type="ARBA" id="ARBA00022676"/>
    </source>
</evidence>
<dbReference type="Gene3D" id="3.90.550.10">
    <property type="entry name" value="Spore Coat Polysaccharide Biosynthesis Protein SpsA, Chain A"/>
    <property type="match status" value="1"/>
</dbReference>
<keyword evidence="2" id="KW-0328">Glycosyltransferase</keyword>
<comment type="caution">
    <text evidence="10">The sequence shown here is derived from an EMBL/GenBank/DDBJ whole genome shotgun (WGS) entry which is preliminary data.</text>
</comment>
<protein>
    <submittedName>
        <fullName evidence="10">Glycosyltransferase family 2 protein</fullName>
    </submittedName>
</protein>
<feature type="transmembrane region" description="Helical" evidence="8">
    <location>
        <begin position="426"/>
        <end position="446"/>
    </location>
</feature>
<dbReference type="InterPro" id="IPR029044">
    <property type="entry name" value="Nucleotide-diphossugar_trans"/>
</dbReference>
<reference evidence="10 11" key="1">
    <citation type="journal article" date="2019" name="Int. J. Syst. Evol. Microbiol.">
        <title>The Global Catalogue of Microorganisms (GCM) 10K type strain sequencing project: providing services to taxonomists for standard genome sequencing and annotation.</title>
        <authorList>
            <consortium name="The Broad Institute Genomics Platform"/>
            <consortium name="The Broad Institute Genome Sequencing Center for Infectious Disease"/>
            <person name="Wu L."/>
            <person name="Ma J."/>
        </authorList>
    </citation>
    <scope>NUCLEOTIDE SEQUENCE [LARGE SCALE GENOMIC DNA]</scope>
    <source>
        <strain evidence="10 11">JCM 14736</strain>
    </source>
</reference>
<keyword evidence="4 8" id="KW-0812">Transmembrane</keyword>
<evidence type="ECO:0000256" key="3">
    <source>
        <dbReference type="ARBA" id="ARBA00022679"/>
    </source>
</evidence>
<name>A0ABN2LEY1_9MICO</name>
<keyword evidence="6 8" id="KW-0472">Membrane</keyword>
<evidence type="ECO:0000313" key="11">
    <source>
        <dbReference type="Proteomes" id="UP001500851"/>
    </source>
</evidence>
<evidence type="ECO:0000313" key="10">
    <source>
        <dbReference type="EMBL" id="GAA1786419.1"/>
    </source>
</evidence>
<accession>A0ABN2LEY1</accession>
<sequence>MSGGVGPALLLPVVVAPASLQDEIDRTAYAMAHLFDGSPPWCQPVFVVALALILVSVLSTLVLGNRSRSEGRRERDDDRDLPELDESDFLWVFVVPALNEEVTIADSVGRLADVEVRNRVILVIDDGSDDRTGEILAGLDLPELTVLTRVPPEAREGKSEALNAAWRHLHERVLRTGRWADWPVERVIFTIVDADGRLDPRAGRVSWHFRDPEVGGVQSLVRIYNRTTPLTWAQDVEFGVFGNLLQRGRMAWGTANMGGNGQFNRLAALDSVAVRDDRGRLGPWRAGRLTEDQDIGLRLLHAGWRGEQARSITVSQQGLNSLRMLYRQRTRWAQGGWQVIDLAGAVLRDRSHGIMAKLSQLWYLATPIVQAWVGLSVVLSIVFLITGQVRPHWTIIMAVLFYLFTAVPGIIGVLHARHGRRVRDILVDLLIAHGYLIYSWIIYPVVYRALFRQLFGVRSWVKTKREALSDADDSAPPGEMGEIGGPSGVPAR</sequence>
<keyword evidence="3" id="KW-0808">Transferase</keyword>
<dbReference type="SUPFAM" id="SSF53448">
    <property type="entry name" value="Nucleotide-diphospho-sugar transferases"/>
    <property type="match status" value="1"/>
</dbReference>
<dbReference type="PANTHER" id="PTHR43867">
    <property type="entry name" value="CELLULOSE SYNTHASE CATALYTIC SUBUNIT A [UDP-FORMING]"/>
    <property type="match status" value="1"/>
</dbReference>
<dbReference type="RefSeq" id="WP_344030946.1">
    <property type="nucleotide sequence ID" value="NZ_BAAAOB010000001.1"/>
</dbReference>